<evidence type="ECO:0000259" key="1">
    <source>
        <dbReference type="PROSITE" id="PS50878"/>
    </source>
</evidence>
<keyword evidence="2" id="KW-0808">Transferase</keyword>
<sequence length="557" mass="64966">TEDEIIAYKFNKYIINSIDSIVESISAPQNIYLPEIRDDLSLFDKFNNVSMCKLKSTIINLKNTTDLEFLISKDNIKDAFEVIGDRFLEVVNSSLYNGTFPQSWKTSDVIPVPKVVNSQDCKDYRPINTVTIFEKILEVEVKDQLVNYCEQNEVFVQNQSGFRKYYSCESAIINVCDEWLNALESNRIVLVVFLDLRRAFETINRQLLVDKLEAIGLRNNVLKWFDSYLSNRYQRVKFKSAISDAILVKHGVPQGTILGPVLFSIYMNDIVKVLNKCHISLFADDTVLYIEGFDYFSMSDQINQELKMINDWLCSNSMLLNLEKTKYMGRGSIMNKINEVDYRITINDHDIERVWEMKYLGVILDDKLSFQKHCNYILNKISKKVYLLNRISNSITMNTRILLYKALIGPHVDYCSAILFGLCQNELGKIQKLQNKAMRTILKCNRYTPIKLMLEVLNLMNVKQRLIFKTLNMVFKIKNQTTAKYLCNKVQYVSEIHSYNTRKHGDFFIRTARTGLLNRTILYRGLNMFNALPDIIKNCDNHIKFKSMLKKYVLEVF</sequence>
<dbReference type="PROSITE" id="PS50878">
    <property type="entry name" value="RT_POL"/>
    <property type="match status" value="1"/>
</dbReference>
<keyword evidence="2" id="KW-0695">RNA-directed DNA polymerase</keyword>
<name>V5I849_ANOGL</name>
<dbReference type="CDD" id="cd01650">
    <property type="entry name" value="RT_nLTR_like"/>
    <property type="match status" value="1"/>
</dbReference>
<feature type="non-terminal residue" evidence="2">
    <location>
        <position position="1"/>
    </location>
</feature>
<keyword evidence="2" id="KW-0548">Nucleotidyltransferase</keyword>
<gene>
    <name evidence="2" type="primary">RTXE</name>
</gene>
<organism evidence="2">
    <name type="scientific">Anoplophora glabripennis</name>
    <name type="common">Asian longhorn beetle</name>
    <name type="synonym">Anoplophora nobilis</name>
    <dbReference type="NCBI Taxonomy" id="217634"/>
    <lineage>
        <taxon>Eukaryota</taxon>
        <taxon>Metazoa</taxon>
        <taxon>Ecdysozoa</taxon>
        <taxon>Arthropoda</taxon>
        <taxon>Hexapoda</taxon>
        <taxon>Insecta</taxon>
        <taxon>Pterygota</taxon>
        <taxon>Neoptera</taxon>
        <taxon>Endopterygota</taxon>
        <taxon>Coleoptera</taxon>
        <taxon>Polyphaga</taxon>
        <taxon>Cucujiformia</taxon>
        <taxon>Chrysomeloidea</taxon>
        <taxon>Cerambycidae</taxon>
        <taxon>Lamiinae</taxon>
        <taxon>Lamiini</taxon>
        <taxon>Anoplophora</taxon>
    </lineage>
</organism>
<feature type="domain" description="Reverse transcriptase" evidence="1">
    <location>
        <begin position="93"/>
        <end position="364"/>
    </location>
</feature>
<dbReference type="Pfam" id="PF00078">
    <property type="entry name" value="RVT_1"/>
    <property type="match status" value="1"/>
</dbReference>
<dbReference type="SUPFAM" id="SSF56672">
    <property type="entry name" value="DNA/RNA polymerases"/>
    <property type="match status" value="1"/>
</dbReference>
<dbReference type="EMBL" id="GALX01005305">
    <property type="protein sequence ID" value="JAB63161.1"/>
    <property type="molecule type" value="Transcribed_RNA"/>
</dbReference>
<dbReference type="GO" id="GO:0003964">
    <property type="term" value="F:RNA-directed DNA polymerase activity"/>
    <property type="evidence" value="ECO:0007669"/>
    <property type="project" value="UniProtKB-KW"/>
</dbReference>
<dbReference type="InterPro" id="IPR043502">
    <property type="entry name" value="DNA/RNA_pol_sf"/>
</dbReference>
<evidence type="ECO:0000313" key="2">
    <source>
        <dbReference type="EMBL" id="JAB63161.1"/>
    </source>
</evidence>
<accession>V5I849</accession>
<dbReference type="InterPro" id="IPR000477">
    <property type="entry name" value="RT_dom"/>
</dbReference>
<proteinExistence type="predicted"/>
<dbReference type="PANTHER" id="PTHR33332">
    <property type="entry name" value="REVERSE TRANSCRIPTASE DOMAIN-CONTAINING PROTEIN"/>
    <property type="match status" value="1"/>
</dbReference>
<reference evidence="2" key="1">
    <citation type="submission" date="2013-07" db="EMBL/GenBank/DDBJ databases">
        <title>Midgut Transcriptome Profiling of Anoplphora glabripennis, a Lignocellulose Degrading, Wood-Boring Cerambycid.</title>
        <authorList>
            <person name="Scully E.D."/>
            <person name="Hoover K."/>
            <person name="Carlson J.E."/>
            <person name="Tien M."/>
            <person name="Geib S.M."/>
        </authorList>
    </citation>
    <scope>NUCLEOTIDE SEQUENCE</scope>
</reference>
<protein>
    <submittedName>
        <fullName evidence="2">Putative RNA-directed DNA polymerase from transposon X-element</fullName>
    </submittedName>
</protein>
<dbReference type="AlphaFoldDB" id="V5I849"/>